<proteinExistence type="predicted"/>
<gene>
    <name evidence="1" type="ORF">OCBIM_22031927mg</name>
</gene>
<dbReference type="AlphaFoldDB" id="A0A0L8I7Q5"/>
<dbReference type="STRING" id="37653.A0A0L8I7Q5"/>
<evidence type="ECO:0000313" key="1">
    <source>
        <dbReference type="EMBL" id="KOF97055.1"/>
    </source>
</evidence>
<sequence length="341" mass="38648">MWLSLTPTVINGIDVIYTSTTQCGGLRTGAALRIAKAKRPYIIGETLVIGEPAAKKVAQVPLSNDTIARRIHDLAHDMEDQLIGQIILYKLDECTDFANQAVLMVSEVFKTVSDYIVNKCGMDFKFCVGVCSNGAAVMTGRHSRVVTQIKTLVPECKSTHCSLHRENYSLHYVIIWELIINSSYCMPMNVGYRWGNSCQECLSYKTSLPSFFRTKIQIGHNCSEIQDRRQKRKPEAWTSRVSRDCYDMFHQLATITAEAGEDLNITSLRNVIREHLMNLADRFQIYFPAEEDPRRGNGWIRNPFIPLQDDFSVIMEDKLLELAGDEGLKRSFETTISLGSF</sequence>
<organism evidence="1">
    <name type="scientific">Octopus bimaculoides</name>
    <name type="common">California two-spotted octopus</name>
    <dbReference type="NCBI Taxonomy" id="37653"/>
    <lineage>
        <taxon>Eukaryota</taxon>
        <taxon>Metazoa</taxon>
        <taxon>Spiralia</taxon>
        <taxon>Lophotrochozoa</taxon>
        <taxon>Mollusca</taxon>
        <taxon>Cephalopoda</taxon>
        <taxon>Coleoidea</taxon>
        <taxon>Octopodiformes</taxon>
        <taxon>Octopoda</taxon>
        <taxon>Incirrata</taxon>
        <taxon>Octopodidae</taxon>
        <taxon>Octopus</taxon>
    </lineage>
</organism>
<accession>A0A0L8I7Q5</accession>
<evidence type="ECO:0008006" key="2">
    <source>
        <dbReference type="Google" id="ProtNLM"/>
    </source>
</evidence>
<name>A0A0L8I7Q5_OCTBM</name>
<protein>
    <recommendedName>
        <fullName evidence="2">DUF4371 domain-containing protein</fullName>
    </recommendedName>
</protein>
<dbReference type="PANTHER" id="PTHR45913:SF19">
    <property type="entry name" value="LOW QUALITY PROTEIN: ZINC FINGER BED DOMAIN-CONTAINING PROTEIN 5-LIKE"/>
    <property type="match status" value="1"/>
</dbReference>
<dbReference type="EMBL" id="KQ416413">
    <property type="protein sequence ID" value="KOF97055.1"/>
    <property type="molecule type" value="Genomic_DNA"/>
</dbReference>
<reference evidence="1" key="1">
    <citation type="submission" date="2015-07" db="EMBL/GenBank/DDBJ databases">
        <title>MeaNS - Measles Nucleotide Surveillance Program.</title>
        <authorList>
            <person name="Tran T."/>
            <person name="Druce J."/>
        </authorList>
    </citation>
    <scope>NUCLEOTIDE SEQUENCE</scope>
    <source>
        <strain evidence="1">UCB-OBI-ISO-001</strain>
        <tissue evidence="1">Gonad</tissue>
    </source>
</reference>
<dbReference type="PANTHER" id="PTHR45913">
    <property type="entry name" value="EPM2A-INTERACTING PROTEIN 1"/>
    <property type="match status" value="1"/>
</dbReference>